<dbReference type="GO" id="GO:0031397">
    <property type="term" value="P:negative regulation of protein ubiquitination"/>
    <property type="evidence" value="ECO:0007669"/>
    <property type="project" value="TreeGrafter"/>
</dbReference>
<dbReference type="PANTHER" id="PTHR46340:SF1">
    <property type="entry name" value="UBX DOMAIN-CONTAINING PROTEIN 1"/>
    <property type="match status" value="1"/>
</dbReference>
<name>A0A813EPR1_POLGL</name>
<dbReference type="SUPFAM" id="SSF46934">
    <property type="entry name" value="UBA-like"/>
    <property type="match status" value="2"/>
</dbReference>
<dbReference type="GO" id="GO:0032435">
    <property type="term" value="P:negative regulation of proteasomal ubiquitin-dependent protein catabolic process"/>
    <property type="evidence" value="ECO:0007669"/>
    <property type="project" value="TreeGrafter"/>
</dbReference>
<protein>
    <recommendedName>
        <fullName evidence="1">UBA domain-containing protein</fullName>
    </recommendedName>
</protein>
<dbReference type="GO" id="GO:0036435">
    <property type="term" value="F:K48-linked polyubiquitin modification-dependent protein binding"/>
    <property type="evidence" value="ECO:0007669"/>
    <property type="project" value="TreeGrafter"/>
</dbReference>
<dbReference type="GO" id="GO:0005634">
    <property type="term" value="C:nucleus"/>
    <property type="evidence" value="ECO:0007669"/>
    <property type="project" value="TreeGrafter"/>
</dbReference>
<dbReference type="Proteomes" id="UP000654075">
    <property type="component" value="Unassembled WGS sequence"/>
</dbReference>
<comment type="caution">
    <text evidence="2">The sequence shown here is derived from an EMBL/GenBank/DDBJ whole genome shotgun (WGS) entry which is preliminary data.</text>
</comment>
<evidence type="ECO:0000259" key="1">
    <source>
        <dbReference type="Pfam" id="PF22562"/>
    </source>
</evidence>
<accession>A0A813EPR1</accession>
<evidence type="ECO:0000313" key="3">
    <source>
        <dbReference type="Proteomes" id="UP000654075"/>
    </source>
</evidence>
<proteinExistence type="predicted"/>
<dbReference type="PANTHER" id="PTHR46340">
    <property type="entry name" value="UBX DOMAIN-CONTAINING PROTEIN 1"/>
    <property type="match status" value="1"/>
</dbReference>
<keyword evidence="3" id="KW-1185">Reference proteome</keyword>
<dbReference type="OrthoDB" id="445556at2759"/>
<feature type="domain" description="UBA" evidence="1">
    <location>
        <begin position="169"/>
        <end position="207"/>
    </location>
</feature>
<reference evidence="2" key="1">
    <citation type="submission" date="2021-02" db="EMBL/GenBank/DDBJ databases">
        <authorList>
            <person name="Dougan E. K."/>
            <person name="Rhodes N."/>
            <person name="Thang M."/>
            <person name="Chan C."/>
        </authorList>
    </citation>
    <scope>NUCLEOTIDE SEQUENCE</scope>
</reference>
<dbReference type="EMBL" id="CAJNNV010015072">
    <property type="protein sequence ID" value="CAE8603133.1"/>
    <property type="molecule type" value="Genomic_DNA"/>
</dbReference>
<dbReference type="GO" id="GO:1903094">
    <property type="term" value="P:negative regulation of protein K48-linked deubiquitination"/>
    <property type="evidence" value="ECO:0007669"/>
    <property type="project" value="TreeGrafter"/>
</dbReference>
<sequence>ASKAQEAAPGAWEVACERWEGAQEAAQEALRMASKAQDAAPGAWEVACERWEGAQETAQEALRMAQQAAGNAAGKVWDTAQAVIHDPRNVDDGDSNIADILLTMGFDAADAEAASQHCSSTEAAVEWIMSRSSGKEITPALTEAARNWLPCEPASETWQRTEIVKSTGPSVAESLMALGFPEAQAKAAGRRCSSVEAAVEWLALHPDPE</sequence>
<dbReference type="InterPro" id="IPR009060">
    <property type="entry name" value="UBA-like_sf"/>
</dbReference>
<dbReference type="InterPro" id="IPR015940">
    <property type="entry name" value="UBA"/>
</dbReference>
<feature type="non-terminal residue" evidence="2">
    <location>
        <position position="1"/>
    </location>
</feature>
<gene>
    <name evidence="2" type="ORF">PGLA1383_LOCUS21352</name>
</gene>
<dbReference type="Gene3D" id="1.10.8.10">
    <property type="entry name" value="DNA helicase RuvA subunit, C-terminal domain"/>
    <property type="match status" value="2"/>
</dbReference>
<evidence type="ECO:0000313" key="2">
    <source>
        <dbReference type="EMBL" id="CAE8603133.1"/>
    </source>
</evidence>
<dbReference type="AlphaFoldDB" id="A0A813EPR1"/>
<organism evidence="2 3">
    <name type="scientific">Polarella glacialis</name>
    <name type="common">Dinoflagellate</name>
    <dbReference type="NCBI Taxonomy" id="89957"/>
    <lineage>
        <taxon>Eukaryota</taxon>
        <taxon>Sar</taxon>
        <taxon>Alveolata</taxon>
        <taxon>Dinophyceae</taxon>
        <taxon>Suessiales</taxon>
        <taxon>Suessiaceae</taxon>
        <taxon>Polarella</taxon>
    </lineage>
</organism>
<dbReference type="GO" id="GO:0005737">
    <property type="term" value="C:cytoplasm"/>
    <property type="evidence" value="ECO:0007669"/>
    <property type="project" value="TreeGrafter"/>
</dbReference>
<dbReference type="Pfam" id="PF22562">
    <property type="entry name" value="UBA_7"/>
    <property type="match status" value="1"/>
</dbReference>